<feature type="compositionally biased region" description="Pro residues" evidence="1">
    <location>
        <begin position="204"/>
        <end position="223"/>
    </location>
</feature>
<dbReference type="EMBL" id="CP128986">
    <property type="protein sequence ID" value="WOC12191.1"/>
    <property type="molecule type" value="Genomic_DNA"/>
</dbReference>
<proteinExistence type="predicted"/>
<protein>
    <submittedName>
        <fullName evidence="2">Uncharacterized protein</fullName>
    </submittedName>
</protein>
<evidence type="ECO:0000256" key="1">
    <source>
        <dbReference type="SAM" id="MobiDB-lite"/>
    </source>
</evidence>
<gene>
    <name evidence="2" type="ORF">MP11Mi_12730</name>
</gene>
<feature type="region of interest" description="Disordered" evidence="1">
    <location>
        <begin position="189"/>
        <end position="318"/>
    </location>
</feature>
<organism evidence="2">
    <name type="scientific">Gordonia sp. MP11Mi</name>
    <dbReference type="NCBI Taxonomy" id="3022769"/>
    <lineage>
        <taxon>Bacteria</taxon>
        <taxon>Bacillati</taxon>
        <taxon>Actinomycetota</taxon>
        <taxon>Actinomycetes</taxon>
        <taxon>Mycobacteriales</taxon>
        <taxon>Gordoniaceae</taxon>
        <taxon>Gordonia</taxon>
    </lineage>
</organism>
<accession>A0AA97GU01</accession>
<name>A0AA97GU01_9ACTN</name>
<dbReference type="AlphaFoldDB" id="A0AA97GU01"/>
<sequence>MDRDGHKWTMIPREGGRYRLEVRDKNGRLIQFGEFAPDGSGKGRMIGEDGKWHDAYFRPDGSIFLPGEWAQGSGDFLSHFDLKTDVTILPDGTRVEETIMRDPDWDDRIVGHRKVEVTPDGSFRRYWSADIDGELQERPINQIDSGAFTDALWWFMPIPGAGLAMKGASKLAGKIPGLNKAIPKIAEKLHIPKPRQAPLGTAPGPMPKRVPGADPDPLPPPGGIPGLHPTPKSSAPNPHLDSTWPGTGKLQPKPGAPEFDPLPTVKWPNTPDTPYPPRNGEGRLYPPQIIDPRTGAPIPHPPAPDLRAGPSTVPTNWRNPFINEWIRRGYPVPGPRKAV</sequence>
<evidence type="ECO:0000313" key="2">
    <source>
        <dbReference type="EMBL" id="WOC12191.1"/>
    </source>
</evidence>
<reference evidence="2" key="1">
    <citation type="submission" date="2023-06" db="EMBL/GenBank/DDBJ databases">
        <title>Gordonia sp. nov. and Pseudochrobactrum sp. nov., two species isolated from the burying beetle Nicrophorus vespilloides.</title>
        <authorList>
            <person name="Poehlein A."/>
            <person name="Guzman J."/>
            <person name="Daniel R."/>
            <person name="Vilcinskas A."/>
        </authorList>
    </citation>
    <scope>NUCLEOTIDE SEQUENCE</scope>
    <source>
        <strain evidence="2">MP11Mi</strain>
    </source>
</reference>